<protein>
    <submittedName>
        <fullName evidence="2">Uncharacterized protein</fullName>
    </submittedName>
</protein>
<feature type="region of interest" description="Disordered" evidence="1">
    <location>
        <begin position="1"/>
        <end position="21"/>
    </location>
</feature>
<sequence length="87" mass="9813">MKLAARDPTNEALPRLRGKDSGRILEGYGNKMISPLRSLMPPSQNMKAKGRFSILLGPEAKLKHNWKVSQNELITLPISFLRPMLNE</sequence>
<dbReference type="EMBL" id="JACEIK010000406">
    <property type="protein sequence ID" value="MCD7456523.1"/>
    <property type="molecule type" value="Genomic_DNA"/>
</dbReference>
<evidence type="ECO:0000256" key="1">
    <source>
        <dbReference type="SAM" id="MobiDB-lite"/>
    </source>
</evidence>
<accession>A0ABS8SCG9</accession>
<comment type="caution">
    <text evidence="2">The sequence shown here is derived from an EMBL/GenBank/DDBJ whole genome shotgun (WGS) entry which is preliminary data.</text>
</comment>
<reference evidence="2 3" key="1">
    <citation type="journal article" date="2021" name="BMC Genomics">
        <title>Datura genome reveals duplications of psychoactive alkaloid biosynthetic genes and high mutation rate following tissue culture.</title>
        <authorList>
            <person name="Rajewski A."/>
            <person name="Carter-House D."/>
            <person name="Stajich J."/>
            <person name="Litt A."/>
        </authorList>
    </citation>
    <scope>NUCLEOTIDE SEQUENCE [LARGE SCALE GENOMIC DNA]</scope>
    <source>
        <strain evidence="2">AR-01</strain>
    </source>
</reference>
<evidence type="ECO:0000313" key="3">
    <source>
        <dbReference type="Proteomes" id="UP000823775"/>
    </source>
</evidence>
<evidence type="ECO:0000313" key="2">
    <source>
        <dbReference type="EMBL" id="MCD7456523.1"/>
    </source>
</evidence>
<dbReference type="Proteomes" id="UP000823775">
    <property type="component" value="Unassembled WGS sequence"/>
</dbReference>
<organism evidence="2 3">
    <name type="scientific">Datura stramonium</name>
    <name type="common">Jimsonweed</name>
    <name type="synonym">Common thornapple</name>
    <dbReference type="NCBI Taxonomy" id="4076"/>
    <lineage>
        <taxon>Eukaryota</taxon>
        <taxon>Viridiplantae</taxon>
        <taxon>Streptophyta</taxon>
        <taxon>Embryophyta</taxon>
        <taxon>Tracheophyta</taxon>
        <taxon>Spermatophyta</taxon>
        <taxon>Magnoliopsida</taxon>
        <taxon>eudicotyledons</taxon>
        <taxon>Gunneridae</taxon>
        <taxon>Pentapetalae</taxon>
        <taxon>asterids</taxon>
        <taxon>lamiids</taxon>
        <taxon>Solanales</taxon>
        <taxon>Solanaceae</taxon>
        <taxon>Solanoideae</taxon>
        <taxon>Datureae</taxon>
        <taxon>Datura</taxon>
    </lineage>
</organism>
<name>A0ABS8SCG9_DATST</name>
<keyword evidence="3" id="KW-1185">Reference proteome</keyword>
<gene>
    <name evidence="2" type="ORF">HAX54_031987</name>
</gene>
<proteinExistence type="predicted"/>